<name>A0ABR7TN11_9BACT</name>
<dbReference type="Proteomes" id="UP000659124">
    <property type="component" value="Unassembled WGS sequence"/>
</dbReference>
<dbReference type="Gene3D" id="3.40.50.1820">
    <property type="entry name" value="alpha/beta hydrolase"/>
    <property type="match status" value="1"/>
</dbReference>
<reference evidence="2 3" key="1">
    <citation type="submission" date="2020-09" db="EMBL/GenBank/DDBJ databases">
        <title>Genome sequences of type strains of Chitinophaga qingshengii and Chitinophaga varians.</title>
        <authorList>
            <person name="Kittiwongwattana C."/>
        </authorList>
    </citation>
    <scope>NUCLEOTIDE SEQUENCE [LARGE SCALE GENOMIC DNA]</scope>
    <source>
        <strain evidence="2 3">JCM 30026</strain>
    </source>
</reference>
<evidence type="ECO:0000259" key="1">
    <source>
        <dbReference type="Pfam" id="PF00561"/>
    </source>
</evidence>
<protein>
    <submittedName>
        <fullName evidence="2">Alpha/beta hydrolase</fullName>
    </submittedName>
</protein>
<dbReference type="RefSeq" id="WP_188087940.1">
    <property type="nucleotide sequence ID" value="NZ_JACVFC010000001.1"/>
</dbReference>
<feature type="domain" description="AB hydrolase-1" evidence="1">
    <location>
        <begin position="46"/>
        <end position="211"/>
    </location>
</feature>
<sequence length="304" mass="34261">MKWRIIVIMICFPVSYLYSQTKSIAINNLKMAYKTFGLETRKANEPVIVFESGLGSGGGNFEPLFPHLPKNITGFIYDRNGLRESAIDTTVKTDADVVKRLHDLLSALKIAPPYILIGHSIGGAFIRLYAANYPAEVSGLLFIDPTDFMLTKEEDLQVKKSTSSVTGYQDIWTINLTGMLKDTAMPVGMRHEFKRASAESTPTFFKNYTSLPPLKDIPVTVLIAYNKRIEPYETEMNAKLKLGINIKPWWAALDRLRITHYATLIKDNHDSRLVLLPGYSHGIHHQDPKLVADAIVDVYERCVK</sequence>
<keyword evidence="3" id="KW-1185">Reference proteome</keyword>
<dbReference type="SUPFAM" id="SSF53474">
    <property type="entry name" value="alpha/beta-Hydrolases"/>
    <property type="match status" value="1"/>
</dbReference>
<keyword evidence="2" id="KW-0378">Hydrolase</keyword>
<dbReference type="InterPro" id="IPR050266">
    <property type="entry name" value="AB_hydrolase_sf"/>
</dbReference>
<dbReference type="InterPro" id="IPR029058">
    <property type="entry name" value="AB_hydrolase_fold"/>
</dbReference>
<dbReference type="PANTHER" id="PTHR43798">
    <property type="entry name" value="MONOACYLGLYCEROL LIPASE"/>
    <property type="match status" value="1"/>
</dbReference>
<dbReference type="InterPro" id="IPR000073">
    <property type="entry name" value="AB_hydrolase_1"/>
</dbReference>
<evidence type="ECO:0000313" key="3">
    <source>
        <dbReference type="Proteomes" id="UP000659124"/>
    </source>
</evidence>
<dbReference type="Pfam" id="PF00561">
    <property type="entry name" value="Abhydrolase_1"/>
    <property type="match status" value="1"/>
</dbReference>
<gene>
    <name evidence="2" type="ORF">ICL07_10955</name>
</gene>
<comment type="caution">
    <text evidence="2">The sequence shown here is derived from an EMBL/GenBank/DDBJ whole genome shotgun (WGS) entry which is preliminary data.</text>
</comment>
<dbReference type="EMBL" id="JACVFC010000001">
    <property type="protein sequence ID" value="MBC9930896.1"/>
    <property type="molecule type" value="Genomic_DNA"/>
</dbReference>
<accession>A0ABR7TN11</accession>
<proteinExistence type="predicted"/>
<dbReference type="GO" id="GO:0016787">
    <property type="term" value="F:hydrolase activity"/>
    <property type="evidence" value="ECO:0007669"/>
    <property type="project" value="UniProtKB-KW"/>
</dbReference>
<organism evidence="2 3">
    <name type="scientific">Chitinophaga qingshengii</name>
    <dbReference type="NCBI Taxonomy" id="1569794"/>
    <lineage>
        <taxon>Bacteria</taxon>
        <taxon>Pseudomonadati</taxon>
        <taxon>Bacteroidota</taxon>
        <taxon>Chitinophagia</taxon>
        <taxon>Chitinophagales</taxon>
        <taxon>Chitinophagaceae</taxon>
        <taxon>Chitinophaga</taxon>
    </lineage>
</organism>
<dbReference type="PANTHER" id="PTHR43798:SF33">
    <property type="entry name" value="HYDROLASE, PUTATIVE (AFU_ORTHOLOGUE AFUA_2G14860)-RELATED"/>
    <property type="match status" value="1"/>
</dbReference>
<evidence type="ECO:0000313" key="2">
    <source>
        <dbReference type="EMBL" id="MBC9930896.1"/>
    </source>
</evidence>